<evidence type="ECO:0000256" key="6">
    <source>
        <dbReference type="ARBA" id="ARBA00022728"/>
    </source>
</evidence>
<evidence type="ECO:0000313" key="14">
    <source>
        <dbReference type="EMBL" id="CAI2385347.1"/>
    </source>
</evidence>
<dbReference type="Gene3D" id="2.30.30.100">
    <property type="match status" value="1"/>
</dbReference>
<dbReference type="InterPro" id="IPR010920">
    <property type="entry name" value="LSM_dom_sf"/>
</dbReference>
<sequence length="92" mass="10850">MSTQWNPKKLKKLMLKPIHLVYKYFQSKAKVEVWLYENKVTRIEGKIIGFDEYMNMVLDEAEEVNIKTGKRKEVGRIMLKGDNVTLICNITE</sequence>
<evidence type="ECO:0000256" key="10">
    <source>
        <dbReference type="ARBA" id="ARBA00023274"/>
    </source>
</evidence>
<dbReference type="GO" id="GO:0005686">
    <property type="term" value="C:U2 snRNP"/>
    <property type="evidence" value="ECO:0007669"/>
    <property type="project" value="UniProtKB-UniRule"/>
</dbReference>
<keyword evidence="15" id="KW-1185">Reference proteome</keyword>
<keyword evidence="7 12" id="KW-0694">RNA-binding</keyword>
<dbReference type="GO" id="GO:0005685">
    <property type="term" value="C:U1 snRNP"/>
    <property type="evidence" value="ECO:0007669"/>
    <property type="project" value="UniProtKB-UniRule"/>
</dbReference>
<proteinExistence type="inferred from homology"/>
<dbReference type="EMBL" id="CAMPGE010027738">
    <property type="protein sequence ID" value="CAI2385347.1"/>
    <property type="molecule type" value="Genomic_DNA"/>
</dbReference>
<dbReference type="SUPFAM" id="SSF50182">
    <property type="entry name" value="Sm-like ribonucleoproteins"/>
    <property type="match status" value="1"/>
</dbReference>
<dbReference type="GO" id="GO:0046540">
    <property type="term" value="C:U4/U6 x U5 tri-snRNP complex"/>
    <property type="evidence" value="ECO:0007669"/>
    <property type="project" value="UniProtKB-UniRule"/>
</dbReference>
<keyword evidence="6 12" id="KW-0747">Spliceosome</keyword>
<dbReference type="GO" id="GO:0005681">
    <property type="term" value="C:spliceosomal complex"/>
    <property type="evidence" value="ECO:0007669"/>
    <property type="project" value="UniProtKB-KW"/>
</dbReference>
<dbReference type="InterPro" id="IPR001163">
    <property type="entry name" value="Sm_dom_euk/arc"/>
</dbReference>
<protein>
    <recommendedName>
        <fullName evidence="12">Small nuclear ribonucleoprotein E</fullName>
        <shortName evidence="12">snRNP-E</shortName>
    </recommendedName>
    <alternativeName>
        <fullName evidence="12">Sm protein E</fullName>
    </alternativeName>
</protein>
<keyword evidence="9 12" id="KW-0539">Nucleus</keyword>
<dbReference type="GO" id="GO:0005687">
    <property type="term" value="C:U4 snRNP"/>
    <property type="evidence" value="ECO:0007669"/>
    <property type="project" value="UniProtKB-UniRule"/>
</dbReference>
<feature type="domain" description="Sm" evidence="13">
    <location>
        <begin position="18"/>
        <end position="92"/>
    </location>
</feature>
<dbReference type="GO" id="GO:0005682">
    <property type="term" value="C:U5 snRNP"/>
    <property type="evidence" value="ECO:0007669"/>
    <property type="project" value="UniProtKB-UniRule"/>
</dbReference>
<comment type="similarity">
    <text evidence="3 12">Belongs to the snRNP Sm proteins family.</text>
</comment>
<dbReference type="Pfam" id="PF01423">
    <property type="entry name" value="LSM"/>
    <property type="match status" value="1"/>
</dbReference>
<dbReference type="GO" id="GO:0000387">
    <property type="term" value="P:spliceosomal snRNP assembly"/>
    <property type="evidence" value="ECO:0007669"/>
    <property type="project" value="UniProtKB-UniRule"/>
</dbReference>
<evidence type="ECO:0000256" key="11">
    <source>
        <dbReference type="ARBA" id="ARBA00058057"/>
    </source>
</evidence>
<evidence type="ECO:0000259" key="13">
    <source>
        <dbReference type="PROSITE" id="PS52002"/>
    </source>
</evidence>
<keyword evidence="10 12" id="KW-0687">Ribonucleoprotein</keyword>
<evidence type="ECO:0000256" key="12">
    <source>
        <dbReference type="RuleBase" id="RU365053"/>
    </source>
</evidence>
<accession>A0AAD1Y667</accession>
<comment type="caution">
    <text evidence="14">The sequence shown here is derived from an EMBL/GenBank/DDBJ whole genome shotgun (WGS) entry which is preliminary data.</text>
</comment>
<dbReference type="Proteomes" id="UP001295684">
    <property type="component" value="Unassembled WGS sequence"/>
</dbReference>
<comment type="subcellular location">
    <subcellularLocation>
        <location evidence="2">Cytoplasm</location>
        <location evidence="2">Cytosol</location>
    </subcellularLocation>
    <subcellularLocation>
        <location evidence="1 12">Nucleus</location>
    </subcellularLocation>
</comment>
<dbReference type="FunFam" id="2.30.30.100:FF:000013">
    <property type="entry name" value="Small nuclear ribonucleoprotein E"/>
    <property type="match status" value="1"/>
</dbReference>
<keyword evidence="8 12" id="KW-0508">mRNA splicing</keyword>
<name>A0AAD1Y667_EUPCR</name>
<gene>
    <name evidence="14" type="ORF">ECRASSUSDP1_LOCUS26904</name>
</gene>
<dbReference type="InterPro" id="IPR047575">
    <property type="entry name" value="Sm"/>
</dbReference>
<keyword evidence="4" id="KW-0963">Cytoplasm</keyword>
<evidence type="ECO:0000256" key="7">
    <source>
        <dbReference type="ARBA" id="ARBA00022884"/>
    </source>
</evidence>
<evidence type="ECO:0000256" key="9">
    <source>
        <dbReference type="ARBA" id="ARBA00023242"/>
    </source>
</evidence>
<organism evidence="14 15">
    <name type="scientific">Euplotes crassus</name>
    <dbReference type="NCBI Taxonomy" id="5936"/>
    <lineage>
        <taxon>Eukaryota</taxon>
        <taxon>Sar</taxon>
        <taxon>Alveolata</taxon>
        <taxon>Ciliophora</taxon>
        <taxon>Intramacronucleata</taxon>
        <taxon>Spirotrichea</taxon>
        <taxon>Hypotrichia</taxon>
        <taxon>Euplotida</taxon>
        <taxon>Euplotidae</taxon>
        <taxon>Moneuplotes</taxon>
    </lineage>
</organism>
<dbReference type="GO" id="GO:0003723">
    <property type="term" value="F:RNA binding"/>
    <property type="evidence" value="ECO:0007669"/>
    <property type="project" value="UniProtKB-KW"/>
</dbReference>
<evidence type="ECO:0000256" key="4">
    <source>
        <dbReference type="ARBA" id="ARBA00022490"/>
    </source>
</evidence>
<evidence type="ECO:0000256" key="3">
    <source>
        <dbReference type="ARBA" id="ARBA00006850"/>
    </source>
</evidence>
<evidence type="ECO:0000313" key="15">
    <source>
        <dbReference type="Proteomes" id="UP001295684"/>
    </source>
</evidence>
<reference evidence="14" key="1">
    <citation type="submission" date="2023-07" db="EMBL/GenBank/DDBJ databases">
        <authorList>
            <consortium name="AG Swart"/>
            <person name="Singh M."/>
            <person name="Singh A."/>
            <person name="Seah K."/>
            <person name="Emmerich C."/>
        </authorList>
    </citation>
    <scope>NUCLEOTIDE SEQUENCE</scope>
    <source>
        <strain evidence="14">DP1</strain>
    </source>
</reference>
<dbReference type="SMART" id="SM00651">
    <property type="entry name" value="Sm"/>
    <property type="match status" value="1"/>
</dbReference>
<dbReference type="PANTHER" id="PTHR11193">
    <property type="entry name" value="SMALL NUCLEAR RIBONUCLEOPROTEIN E"/>
    <property type="match status" value="1"/>
</dbReference>
<evidence type="ECO:0000256" key="2">
    <source>
        <dbReference type="ARBA" id="ARBA00004514"/>
    </source>
</evidence>
<dbReference type="CDD" id="cd01718">
    <property type="entry name" value="Sm_E"/>
    <property type="match status" value="1"/>
</dbReference>
<evidence type="ECO:0000256" key="1">
    <source>
        <dbReference type="ARBA" id="ARBA00004123"/>
    </source>
</evidence>
<comment type="function">
    <text evidence="11 12">Plays a role in pre-mRNA splicing as a core component of the spliceosomal U1, U2, U4 and U5 small nuclear ribonucleoproteins (snRNPs), the building blocks of the spliceosome.</text>
</comment>
<dbReference type="GO" id="GO:0005829">
    <property type="term" value="C:cytosol"/>
    <property type="evidence" value="ECO:0007669"/>
    <property type="project" value="UniProtKB-SubCell"/>
</dbReference>
<evidence type="ECO:0000256" key="8">
    <source>
        <dbReference type="ARBA" id="ARBA00023187"/>
    </source>
</evidence>
<evidence type="ECO:0000256" key="5">
    <source>
        <dbReference type="ARBA" id="ARBA00022664"/>
    </source>
</evidence>
<dbReference type="InterPro" id="IPR027078">
    <property type="entry name" value="snRNP-E"/>
</dbReference>
<keyword evidence="5 12" id="KW-0507">mRNA processing</keyword>
<dbReference type="AlphaFoldDB" id="A0AAD1Y667"/>
<dbReference type="PROSITE" id="PS52002">
    <property type="entry name" value="SM"/>
    <property type="match status" value="1"/>
</dbReference>